<name>A0A1I3YL25_9BACT</name>
<reference evidence="3" key="1">
    <citation type="submission" date="2016-10" db="EMBL/GenBank/DDBJ databases">
        <authorList>
            <person name="Varghese N."/>
            <person name="Submissions S."/>
        </authorList>
    </citation>
    <scope>NUCLEOTIDE SEQUENCE [LARGE SCALE GENOMIC DNA]</scope>
    <source>
        <strain evidence="3">DSM 5918</strain>
    </source>
</reference>
<feature type="binding site" evidence="1">
    <location>
        <position position="36"/>
    </location>
    <ligand>
        <name>Mg(2+)</name>
        <dbReference type="ChEBI" id="CHEBI:18420"/>
        <label>1</label>
    </ligand>
</feature>
<keyword evidence="1" id="KW-0479">Metal-binding</keyword>
<dbReference type="Proteomes" id="UP000198635">
    <property type="component" value="Unassembled WGS sequence"/>
</dbReference>
<dbReference type="PANTHER" id="PTHR16222:SF12">
    <property type="entry name" value="ADP-RIBOSYLGLYCOHYDROLASE-RELATED"/>
    <property type="match status" value="1"/>
</dbReference>
<evidence type="ECO:0000313" key="2">
    <source>
        <dbReference type="EMBL" id="SFK31926.1"/>
    </source>
</evidence>
<protein>
    <submittedName>
        <fullName evidence="2">ADP-ribosylglycohydrolase</fullName>
    </submittedName>
</protein>
<dbReference type="STRING" id="52560.SAMN04488082_12049"/>
<dbReference type="InterPro" id="IPR005502">
    <property type="entry name" value="Ribosyl_crysJ1"/>
</dbReference>
<dbReference type="SUPFAM" id="SSF101478">
    <property type="entry name" value="ADP-ribosylglycohydrolase"/>
    <property type="match status" value="1"/>
</dbReference>
<dbReference type="InterPro" id="IPR050792">
    <property type="entry name" value="ADP-ribosylglycohydrolase"/>
</dbReference>
<evidence type="ECO:0000313" key="3">
    <source>
        <dbReference type="Proteomes" id="UP000198635"/>
    </source>
</evidence>
<dbReference type="Gene3D" id="1.10.4080.10">
    <property type="entry name" value="ADP-ribosylation/Crystallin J1"/>
    <property type="match status" value="1"/>
</dbReference>
<accession>A0A1I3YL25</accession>
<proteinExistence type="predicted"/>
<gene>
    <name evidence="2" type="ORF">SAMN04488082_12049</name>
</gene>
<comment type="cofactor">
    <cofactor evidence="1">
        <name>Mg(2+)</name>
        <dbReference type="ChEBI" id="CHEBI:18420"/>
    </cofactor>
    <text evidence="1">Binds 2 magnesium ions per subunit.</text>
</comment>
<keyword evidence="3" id="KW-1185">Reference proteome</keyword>
<evidence type="ECO:0000256" key="1">
    <source>
        <dbReference type="PIRSR" id="PIRSR605502-1"/>
    </source>
</evidence>
<dbReference type="PANTHER" id="PTHR16222">
    <property type="entry name" value="ADP-RIBOSYLGLYCOHYDROLASE"/>
    <property type="match status" value="1"/>
</dbReference>
<dbReference type="AlphaFoldDB" id="A0A1I3YL25"/>
<dbReference type="GO" id="GO:0016787">
    <property type="term" value="F:hydrolase activity"/>
    <property type="evidence" value="ECO:0007669"/>
    <property type="project" value="UniProtKB-KW"/>
</dbReference>
<feature type="binding site" evidence="1">
    <location>
        <position position="35"/>
    </location>
    <ligand>
        <name>Mg(2+)</name>
        <dbReference type="ChEBI" id="CHEBI:18420"/>
        <label>1</label>
    </ligand>
</feature>
<keyword evidence="1" id="KW-0460">Magnesium</keyword>
<feature type="binding site" evidence="1">
    <location>
        <position position="207"/>
    </location>
    <ligand>
        <name>Mg(2+)</name>
        <dbReference type="ChEBI" id="CHEBI:18420"/>
        <label>1</label>
    </ligand>
</feature>
<sequence length="290" mass="32226">MLGAIAGDIIGSIYERHNTTRYDFELFTKHSTFTDDTVMTVAMMDHILSRDDLNDTIRKWYSRYPRRGYGPGFRAWIGGHAKGMSRGNGAAMRTSPWAWMPYPREEMMENVERCARVTHDSPDGIAGAIAVADVIRDIRDGFGKKMTRNGMEGFADGYERLRWPPRIKQPGGLARESVPVALAAALNSTSFEDAIRKAVSAGGDSDTIASIAGAVAEAIYGRLPDDILYEIRDRLPSDLMNVVDAFYYNWVDPDIAYPRTLREGDESGSAPPSDPIYRRGFAFGIIGGRR</sequence>
<feature type="binding site" evidence="1">
    <location>
        <position position="206"/>
    </location>
    <ligand>
        <name>Mg(2+)</name>
        <dbReference type="ChEBI" id="CHEBI:18420"/>
        <label>1</label>
    </ligand>
</feature>
<dbReference type="InterPro" id="IPR036705">
    <property type="entry name" value="Ribosyl_crysJ1_sf"/>
</dbReference>
<feature type="binding site" evidence="1">
    <location>
        <position position="204"/>
    </location>
    <ligand>
        <name>Mg(2+)</name>
        <dbReference type="ChEBI" id="CHEBI:18420"/>
        <label>1</label>
    </ligand>
</feature>
<dbReference type="GO" id="GO:0046872">
    <property type="term" value="F:metal ion binding"/>
    <property type="evidence" value="ECO:0007669"/>
    <property type="project" value="UniProtKB-KW"/>
</dbReference>
<feature type="binding site" evidence="1">
    <location>
        <position position="34"/>
    </location>
    <ligand>
        <name>Mg(2+)</name>
        <dbReference type="ChEBI" id="CHEBI:18420"/>
        <label>1</label>
    </ligand>
</feature>
<keyword evidence="2" id="KW-0378">Hydrolase</keyword>
<dbReference type="Pfam" id="PF03747">
    <property type="entry name" value="ADP_ribosyl_GH"/>
    <property type="match status" value="1"/>
</dbReference>
<organism evidence="2 3">
    <name type="scientific">Desulfomicrobium apsheronum</name>
    <dbReference type="NCBI Taxonomy" id="52560"/>
    <lineage>
        <taxon>Bacteria</taxon>
        <taxon>Pseudomonadati</taxon>
        <taxon>Thermodesulfobacteriota</taxon>
        <taxon>Desulfovibrionia</taxon>
        <taxon>Desulfovibrionales</taxon>
        <taxon>Desulfomicrobiaceae</taxon>
        <taxon>Desulfomicrobium</taxon>
    </lineage>
</organism>
<dbReference type="EMBL" id="FORX01000020">
    <property type="protein sequence ID" value="SFK31926.1"/>
    <property type="molecule type" value="Genomic_DNA"/>
</dbReference>